<reference evidence="1" key="1">
    <citation type="submission" date="2021-05" db="EMBL/GenBank/DDBJ databases">
        <authorList>
            <person name="Scholz U."/>
            <person name="Mascher M."/>
            <person name="Fiebig A."/>
        </authorList>
    </citation>
    <scope>NUCLEOTIDE SEQUENCE [LARGE SCALE GENOMIC DNA]</scope>
</reference>
<reference evidence="1" key="2">
    <citation type="submission" date="2025-09" db="UniProtKB">
        <authorList>
            <consortium name="EnsemblPlants"/>
        </authorList>
    </citation>
    <scope>IDENTIFICATION</scope>
</reference>
<proteinExistence type="predicted"/>
<name>A0ACD5YE80_AVESA</name>
<protein>
    <submittedName>
        <fullName evidence="1">Uncharacterized protein</fullName>
    </submittedName>
</protein>
<evidence type="ECO:0000313" key="1">
    <source>
        <dbReference type="EnsemblPlants" id="AVESA.00010b.r2.5DG0946340.1.CDS"/>
    </source>
</evidence>
<sequence length="1592" mass="173352">MLSLRRRQEDAGAPLGGSMYDDAELEEGEACGDDTAFVDPDVALSYIDDKIKDVLGHFQKDFEGGVSAENLGSKFGGYGSFLPTHQRSPLLPPARSPPKAANHNSRSPYHQSIEAAPQNPTAVAVPSVSQNNGSVAPFSGDSIKKERCESATAKRSTSTHDPSYGSSKSSDQNRYKVRIKVGSDNVLARNNAAIYSGLGLDISSPSSVEDSPDGYRGLSPEFDNVQLESPRTILQIMTCFSVPGGFLLSPLQGSILQLTKKVVPSSKKWETSVDIENAQEASEGHVVKKMKPDGKKKKAIETKRSNNTSDGSAVKKKEIDIEPLAGQKIVSEALNIPLLSSSRGMETKGESQFEEETAGKPLEGNNDFRLKEWAINSNSKPIKADTVKAERTECLETGGFGNSEMEISAVKRELKPMTEKLASTLEEMNTTNDTDLPLDRKHERRVKPESRSNGTGVNFEDNTVVDERAPAVCRSMEKVPSKETSLYDTNSKNNTKSEAKRIHREQKKNAPTSSDFLDVENGVRSSAAVKERKHDSQSKSSHSGKKPKAKSHRDVRDSLPEGSYGCKEEDIVENGGGLGELQPKEKSMSKRDFDMPGASKREIPSSARHDRHTASEEQKMHVPPASVSTANAVPALQVPVVIKEHWVQCDICQKWRLLPYETDTTTLPKEWKCSMQLWLLPGMNRCDVGEDETTNALNALYIIPAPANGIPPVGHPHVASSGLTTASTFSVNGHAEQSRKRKSLPGDRSSVIEGCHSSQASAYPLSNQHASTRIKSTADSNQYPTERNSVSKSVDPFTEKKKSKSKSRGSYSDGGDLVERPKKHSKGKSKREMDHGEYKASKKIKKEDRHRSSRDRNGKYDLASGDIADEAEALLLKATTLNNLGEKSDVSSLKQKIAPRYDHLEKSKRNKDDDVVLSEDRNKEIFHTSDAQRSDFSSKKRIVKEWEESQHNSIAHVSNGTTANHSSAAKETYKDQNLKETKSKLKKSEELYSTTDSRSVKGQILSHNGGHVNNELVEDSTDFAGKRGPSDLLVKRSSEQALDLGGTSSDMAHIQTTAVTSSSSKASDSQKKKQNSHVVKTSPIESVSSSPVRNSNIDKLPHNRILEKDGPMNANSSTMLSSVKYLNNEAGIVDNVRQVKKSKDNLLAGETVLHGSLQGISEKDDDPVQLTRGHAPEKISLRKGLDDDPHHASGRKDSAVTGSSASRGHNHSHSGDKNSSRTDGSLVQPRAAALDSKGDTVVNANKKSAASIQDRNGSTHCPPDGNFQPELPSGKDKSYPKSNKQDTEKPKAQMVPSPLKETHSTPVKSNASKLTPQSRRCNDENGGQQGVSKQGTSNPADTSSPARKDGNSTAYALKEARDLKHKANRLKKEGKDLESTRLYFEAALKFLHVASLLEPPSIDGGKQGDGAQSMYSDTAKLCNFVAHEYERCKKMAAAALAYKCVEVAYLKAAYYKYPIASKDRQVLQAVVQTTPGESPSSSASDIDNLNNNGLSKKAPSNKDANSPQVAGNHLLLAVRNQPHLTRLLAYTNDVNCAFEATRKSQTAIASAAANHEKGVDGVSSVRTVLDFNFRSVNDLLRLVRLSMESISC</sequence>
<dbReference type="EnsemblPlants" id="AVESA.00010b.r2.5DG0946340.1">
    <property type="protein sequence ID" value="AVESA.00010b.r2.5DG0946340.1.CDS"/>
    <property type="gene ID" value="AVESA.00010b.r2.5DG0946340"/>
</dbReference>
<keyword evidence="2" id="KW-1185">Reference proteome</keyword>
<accession>A0ACD5YE80</accession>
<evidence type="ECO:0000313" key="2">
    <source>
        <dbReference type="Proteomes" id="UP001732700"/>
    </source>
</evidence>
<organism evidence="1 2">
    <name type="scientific">Avena sativa</name>
    <name type="common">Oat</name>
    <dbReference type="NCBI Taxonomy" id="4498"/>
    <lineage>
        <taxon>Eukaryota</taxon>
        <taxon>Viridiplantae</taxon>
        <taxon>Streptophyta</taxon>
        <taxon>Embryophyta</taxon>
        <taxon>Tracheophyta</taxon>
        <taxon>Spermatophyta</taxon>
        <taxon>Magnoliopsida</taxon>
        <taxon>Liliopsida</taxon>
        <taxon>Poales</taxon>
        <taxon>Poaceae</taxon>
        <taxon>BOP clade</taxon>
        <taxon>Pooideae</taxon>
        <taxon>Poodae</taxon>
        <taxon>Poeae</taxon>
        <taxon>Poeae Chloroplast Group 1 (Aveneae type)</taxon>
        <taxon>Aveninae</taxon>
        <taxon>Avena</taxon>
    </lineage>
</organism>
<dbReference type="Proteomes" id="UP001732700">
    <property type="component" value="Chromosome 5D"/>
</dbReference>